<evidence type="ECO:0000313" key="2">
    <source>
        <dbReference type="Proteomes" id="UP000287374"/>
    </source>
</evidence>
<accession>A0ABY0CLH6</accession>
<keyword evidence="2" id="KW-1185">Reference proteome</keyword>
<reference evidence="1 2" key="1">
    <citation type="submission" date="2018-12" db="EMBL/GenBank/DDBJ databases">
        <title>Legionella sp,whole genome shotgun sequence.</title>
        <authorList>
            <person name="Wu H."/>
        </authorList>
    </citation>
    <scope>NUCLEOTIDE SEQUENCE [LARGE SCALE GENOMIC DNA]</scope>
    <source>
        <strain evidence="2">km489</strain>
    </source>
</reference>
<evidence type="ECO:0000313" key="1">
    <source>
        <dbReference type="EMBL" id="RUR25873.1"/>
    </source>
</evidence>
<dbReference type="Proteomes" id="UP000287374">
    <property type="component" value="Unassembled WGS sequence"/>
</dbReference>
<proteinExistence type="predicted"/>
<gene>
    <name evidence="1" type="ORF">ELY20_01625</name>
</gene>
<protein>
    <submittedName>
        <fullName evidence="1">Uncharacterized protein</fullName>
    </submittedName>
</protein>
<dbReference type="RefSeq" id="WP_126955284.1">
    <property type="nucleotide sequence ID" value="NZ_QHJG01000001.1"/>
</dbReference>
<comment type="caution">
    <text evidence="1">The sequence shown here is derived from an EMBL/GenBank/DDBJ whole genome shotgun (WGS) entry which is preliminary data.</text>
</comment>
<dbReference type="EMBL" id="RZGX01000002">
    <property type="protein sequence ID" value="RUR25873.1"/>
    <property type="molecule type" value="Genomic_DNA"/>
</dbReference>
<name>A0ABY0CLH6_9GAMM</name>
<organism evidence="1 2">
    <name type="scientific">Legionella qingyii</name>
    <dbReference type="NCBI Taxonomy" id="2184757"/>
    <lineage>
        <taxon>Bacteria</taxon>
        <taxon>Pseudomonadati</taxon>
        <taxon>Pseudomonadota</taxon>
        <taxon>Gammaproteobacteria</taxon>
        <taxon>Legionellales</taxon>
        <taxon>Legionellaceae</taxon>
        <taxon>Legionella</taxon>
    </lineage>
</organism>
<sequence>MHGFGQAWMCDEQLQYAFEPQIRMSQDRWAKETVSDATALNYLAECLGFQLEIDEAYGDYSWFPRVSRVTKWIKDIMPTARFIK</sequence>